<name>A0A1I3VJ41_9HYPH</name>
<organism evidence="2 3">
    <name type="scientific">Neomesorhizobium albiziae</name>
    <dbReference type="NCBI Taxonomy" id="335020"/>
    <lineage>
        <taxon>Bacteria</taxon>
        <taxon>Pseudomonadati</taxon>
        <taxon>Pseudomonadota</taxon>
        <taxon>Alphaproteobacteria</taxon>
        <taxon>Hyphomicrobiales</taxon>
        <taxon>Phyllobacteriaceae</taxon>
        <taxon>Neomesorhizobium</taxon>
    </lineage>
</organism>
<dbReference type="InterPro" id="IPR051044">
    <property type="entry name" value="MAG_DAG_Lipase"/>
</dbReference>
<dbReference type="AlphaFoldDB" id="A0A1I3VJ41"/>
<evidence type="ECO:0000259" key="1">
    <source>
        <dbReference type="Pfam" id="PF12146"/>
    </source>
</evidence>
<gene>
    <name evidence="2" type="ORF">SAMN04488498_101449</name>
</gene>
<proteinExistence type="predicted"/>
<dbReference type="PANTHER" id="PTHR11614">
    <property type="entry name" value="PHOSPHOLIPASE-RELATED"/>
    <property type="match status" value="1"/>
</dbReference>
<dbReference type="Pfam" id="PF12146">
    <property type="entry name" value="Hydrolase_4"/>
    <property type="match status" value="1"/>
</dbReference>
<accession>A0A1I3VJ41</accession>
<dbReference type="Gene3D" id="3.40.50.1820">
    <property type="entry name" value="alpha/beta hydrolase"/>
    <property type="match status" value="1"/>
</dbReference>
<dbReference type="GO" id="GO:0016787">
    <property type="term" value="F:hydrolase activity"/>
    <property type="evidence" value="ECO:0007669"/>
    <property type="project" value="UniProtKB-KW"/>
</dbReference>
<evidence type="ECO:0000313" key="2">
    <source>
        <dbReference type="EMBL" id="SFJ94336.1"/>
    </source>
</evidence>
<protein>
    <submittedName>
        <fullName evidence="2">Lysophospholipase, alpha-beta hydrolase superfamily</fullName>
    </submittedName>
</protein>
<feature type="domain" description="Serine aminopeptidase S33" evidence="1">
    <location>
        <begin position="57"/>
        <end position="321"/>
    </location>
</feature>
<dbReference type="SUPFAM" id="SSF53474">
    <property type="entry name" value="alpha/beta-Hydrolases"/>
    <property type="match status" value="1"/>
</dbReference>
<keyword evidence="2" id="KW-0378">Hydrolase</keyword>
<sequence length="340" mass="36859">MGSGITVLAISRRLDALLVLAKTARRRGKIMPFDSQPAHPSPTGASLNLYTRRAKGTARGVVQINHGLAEHAARYARFADALAAEGFHTYAHDHRGHGYTKAPDAPQGMFGMTEGAAKVVADIDALHDLIAHENPGLPVIAFGHSMGGIITLNYVFKHSARIHGAAIWNANFSAGLLGRLAQCILAWEKFRLGSDVPSRVLPKLTFQDWAKKIPNRRTDFDWLSHDTAEVDKYVADPLCGWDASVSLWRDLFGVIFAGADDGNFSSVRKDLPVNLAGGADDPSTFGGKAIEELAARMHRAGFSNLVSKVYPQTRHESLNELNRDAVTADFIAWAKSITAA</sequence>
<dbReference type="EMBL" id="FOSL01000001">
    <property type="protein sequence ID" value="SFJ94336.1"/>
    <property type="molecule type" value="Genomic_DNA"/>
</dbReference>
<dbReference type="InterPro" id="IPR029058">
    <property type="entry name" value="AB_hydrolase_fold"/>
</dbReference>
<keyword evidence="3" id="KW-1185">Reference proteome</keyword>
<evidence type="ECO:0000313" key="3">
    <source>
        <dbReference type="Proteomes" id="UP000323300"/>
    </source>
</evidence>
<reference evidence="2 3" key="1">
    <citation type="submission" date="2016-10" db="EMBL/GenBank/DDBJ databases">
        <authorList>
            <person name="Varghese N."/>
            <person name="Submissions S."/>
        </authorList>
    </citation>
    <scope>NUCLEOTIDE SEQUENCE [LARGE SCALE GENOMIC DNA]</scope>
    <source>
        <strain evidence="2 3">DSM 21822</strain>
    </source>
</reference>
<dbReference type="InterPro" id="IPR022742">
    <property type="entry name" value="Hydrolase_4"/>
</dbReference>
<dbReference type="Proteomes" id="UP000323300">
    <property type="component" value="Unassembled WGS sequence"/>
</dbReference>